<comment type="caution">
    <text evidence="10">The sequence shown here is derived from an EMBL/GenBank/DDBJ whole genome shotgun (WGS) entry which is preliminary data.</text>
</comment>
<evidence type="ECO:0000256" key="2">
    <source>
        <dbReference type="ARBA" id="ARBA00007079"/>
    </source>
</evidence>
<sequence length="448" mass="49940">MKPNQEKGSKRVMSTKIDISIRNETSPTPSHTKQKKACFFSTLFSPILPTICEHDIKKLIHSFKVGFALVLVSLLYILDPLFEQVGENAMWAIMTIEVIFDFFAGATLSKGLLRGIGTLLGGGLGCLASTLASDLGKIEYTIVVGTLIFVFGKYFPKLILYNEWIIGAMATYCRLIPSINKRYDYGVTIFILTFNLVAASSLHGDHQVMELAHHRLSAVAMGFAVCIFIGLLVFPMWATDELHQLTSSKFKQLASCIEECMEAFLVVDEKESRPIIHVSSCNSVLHSNSSDESLVNFARWEPTHGRFWFCNPWEKHQQITELLRELASNILSLQGCLKSALQPSSMLLEVIKEPCKNVGLLLGLTMRELGENIMNKKRSNLEVVIMPELQSIKLDLILLSTSKLGAIENVEDLAIANFLFLVMEMVDKVELLAKEVEALGKVAGFQTK</sequence>
<comment type="subcellular location">
    <subcellularLocation>
        <location evidence="1">Membrane</location>
        <topology evidence="1">Multi-pass membrane protein</topology>
    </subcellularLocation>
</comment>
<proteinExistence type="inferred from homology"/>
<evidence type="ECO:0000256" key="4">
    <source>
        <dbReference type="ARBA" id="ARBA00022692"/>
    </source>
</evidence>
<evidence type="ECO:0000256" key="8">
    <source>
        <dbReference type="ARBA" id="ARBA00023303"/>
    </source>
</evidence>
<dbReference type="GO" id="GO:0034220">
    <property type="term" value="P:monoatomic ion transmembrane transport"/>
    <property type="evidence" value="ECO:0007669"/>
    <property type="project" value="UniProtKB-KW"/>
</dbReference>
<keyword evidence="6" id="KW-0406">Ion transport</keyword>
<dbReference type="InterPro" id="IPR020966">
    <property type="entry name" value="ALMT"/>
</dbReference>
<evidence type="ECO:0000256" key="6">
    <source>
        <dbReference type="ARBA" id="ARBA00023065"/>
    </source>
</evidence>
<keyword evidence="4 9" id="KW-0812">Transmembrane</keyword>
<reference evidence="10 11" key="1">
    <citation type="journal article" date="2017" name="Nat. Commun.">
        <title>Genome assembly with in vitro proximity ligation data and whole-genome triplication in lettuce.</title>
        <authorList>
            <person name="Reyes-Chin-Wo S."/>
            <person name="Wang Z."/>
            <person name="Yang X."/>
            <person name="Kozik A."/>
            <person name="Arikit S."/>
            <person name="Song C."/>
            <person name="Xia L."/>
            <person name="Froenicke L."/>
            <person name="Lavelle D.O."/>
            <person name="Truco M.J."/>
            <person name="Xia R."/>
            <person name="Zhu S."/>
            <person name="Xu C."/>
            <person name="Xu H."/>
            <person name="Xu X."/>
            <person name="Cox K."/>
            <person name="Korf I."/>
            <person name="Meyers B.C."/>
            <person name="Michelmore R.W."/>
        </authorList>
    </citation>
    <scope>NUCLEOTIDE SEQUENCE [LARGE SCALE GENOMIC DNA]</scope>
    <source>
        <strain evidence="11">cv. Salinas</strain>
        <tissue evidence="10">Seedlings</tissue>
    </source>
</reference>
<evidence type="ECO:0000256" key="3">
    <source>
        <dbReference type="ARBA" id="ARBA00022448"/>
    </source>
</evidence>
<evidence type="ECO:0000313" key="11">
    <source>
        <dbReference type="Proteomes" id="UP000235145"/>
    </source>
</evidence>
<evidence type="ECO:0008006" key="12">
    <source>
        <dbReference type="Google" id="ProtNLM"/>
    </source>
</evidence>
<keyword evidence="5 9" id="KW-1133">Transmembrane helix</keyword>
<dbReference type="Proteomes" id="UP000235145">
    <property type="component" value="Unassembled WGS sequence"/>
</dbReference>
<evidence type="ECO:0000256" key="7">
    <source>
        <dbReference type="ARBA" id="ARBA00023136"/>
    </source>
</evidence>
<feature type="transmembrane region" description="Helical" evidence="9">
    <location>
        <begin position="138"/>
        <end position="155"/>
    </location>
</feature>
<evidence type="ECO:0000256" key="9">
    <source>
        <dbReference type="SAM" id="Phobius"/>
    </source>
</evidence>
<dbReference type="GO" id="GO:0009705">
    <property type="term" value="C:plant-type vacuole membrane"/>
    <property type="evidence" value="ECO:0000318"/>
    <property type="project" value="GO_Central"/>
</dbReference>
<keyword evidence="8" id="KW-0407">Ion channel</keyword>
<gene>
    <name evidence="10" type="ORF">LSAT_V11C900457600</name>
</gene>
<accession>A0A9R1UHN2</accession>
<keyword evidence="7 9" id="KW-0472">Membrane</keyword>
<dbReference type="GO" id="GO:0015743">
    <property type="term" value="P:malate transport"/>
    <property type="evidence" value="ECO:0007669"/>
    <property type="project" value="InterPro"/>
</dbReference>
<organism evidence="10 11">
    <name type="scientific">Lactuca sativa</name>
    <name type="common">Garden lettuce</name>
    <dbReference type="NCBI Taxonomy" id="4236"/>
    <lineage>
        <taxon>Eukaryota</taxon>
        <taxon>Viridiplantae</taxon>
        <taxon>Streptophyta</taxon>
        <taxon>Embryophyta</taxon>
        <taxon>Tracheophyta</taxon>
        <taxon>Spermatophyta</taxon>
        <taxon>Magnoliopsida</taxon>
        <taxon>eudicotyledons</taxon>
        <taxon>Gunneridae</taxon>
        <taxon>Pentapetalae</taxon>
        <taxon>asterids</taxon>
        <taxon>campanulids</taxon>
        <taxon>Asterales</taxon>
        <taxon>Asteraceae</taxon>
        <taxon>Cichorioideae</taxon>
        <taxon>Cichorieae</taxon>
        <taxon>Lactucinae</taxon>
        <taxon>Lactuca</taxon>
    </lineage>
</organism>
<evidence type="ECO:0000256" key="1">
    <source>
        <dbReference type="ARBA" id="ARBA00004141"/>
    </source>
</evidence>
<feature type="transmembrane region" description="Helical" evidence="9">
    <location>
        <begin position="115"/>
        <end position="132"/>
    </location>
</feature>
<protein>
    <recommendedName>
        <fullName evidence="12">Aluminum-activated malate transporter</fullName>
    </recommendedName>
</protein>
<feature type="transmembrane region" description="Helical" evidence="9">
    <location>
        <begin position="216"/>
        <end position="238"/>
    </location>
</feature>
<feature type="transmembrane region" description="Helical" evidence="9">
    <location>
        <begin position="185"/>
        <end position="204"/>
    </location>
</feature>
<dbReference type="PANTHER" id="PTHR31086">
    <property type="entry name" value="ALUMINUM-ACTIVATED MALATE TRANSPORTER 10"/>
    <property type="match status" value="1"/>
</dbReference>
<dbReference type="EMBL" id="NBSK02000009">
    <property type="protein sequence ID" value="KAJ0187227.1"/>
    <property type="molecule type" value="Genomic_DNA"/>
</dbReference>
<evidence type="ECO:0000313" key="10">
    <source>
        <dbReference type="EMBL" id="KAJ0187227.1"/>
    </source>
</evidence>
<evidence type="ECO:0000256" key="5">
    <source>
        <dbReference type="ARBA" id="ARBA00022989"/>
    </source>
</evidence>
<keyword evidence="3" id="KW-0813">Transport</keyword>
<comment type="similarity">
    <text evidence="2">Belongs to the aromatic acid exporter (TC 2.A.85) family.</text>
</comment>
<dbReference type="Pfam" id="PF11744">
    <property type="entry name" value="ALMT"/>
    <property type="match status" value="1"/>
</dbReference>
<keyword evidence="11" id="KW-1185">Reference proteome</keyword>
<feature type="transmembrane region" description="Helical" evidence="9">
    <location>
        <begin position="59"/>
        <end position="78"/>
    </location>
</feature>
<name>A0A9R1UHN2_LACSA</name>
<dbReference type="AlphaFoldDB" id="A0A9R1UHN2"/>